<dbReference type="InterPro" id="IPR002539">
    <property type="entry name" value="MaoC-like_dom"/>
</dbReference>
<keyword evidence="5" id="KW-1185">Reference proteome</keyword>
<dbReference type="PANTHER" id="PTHR43664">
    <property type="entry name" value="MONOAMINE OXIDASE-RELATED"/>
    <property type="match status" value="1"/>
</dbReference>
<sequence>MMYFEEVEAGATAALGNHTFTEAEMLAFARLYDPQPFHVDPEAARRSPFGALVASGWHTAAMWMKCFVASNMALPKEASKPGEEGVPGGGSFGPASGFTKLRWLKPVYAGDTISFATEVRDKITIKSRPQWGFLRTYNSGTNQHGDLVIDFESTVLMRRRP</sequence>
<dbReference type="Proteomes" id="UP001245370">
    <property type="component" value="Unassembled WGS sequence"/>
</dbReference>
<dbReference type="Gene3D" id="3.10.129.10">
    <property type="entry name" value="Hotdog Thioesterase"/>
    <property type="match status" value="1"/>
</dbReference>
<evidence type="ECO:0000313" key="4">
    <source>
        <dbReference type="Proteomes" id="UP001144397"/>
    </source>
</evidence>
<feature type="domain" description="MaoC-like" evidence="1">
    <location>
        <begin position="18"/>
        <end position="69"/>
    </location>
</feature>
<reference evidence="2" key="1">
    <citation type="submission" date="2022-12" db="EMBL/GenBank/DDBJ databases">
        <title>Reference genome sequencing for broad-spectrum identification of bacterial and archaeal isolates by mass spectrometry.</title>
        <authorList>
            <person name="Sekiguchi Y."/>
            <person name="Tourlousse D.M."/>
        </authorList>
    </citation>
    <scope>NUCLEOTIDE SEQUENCE</scope>
    <source>
        <strain evidence="2">301</strain>
    </source>
</reference>
<dbReference type="AlphaFoldDB" id="A0A9W6CPK4"/>
<proteinExistence type="predicted"/>
<dbReference type="RefSeq" id="WP_169121601.1">
    <property type="nucleotide sequence ID" value="NZ_BSDO01000001.1"/>
</dbReference>
<dbReference type="GeneID" id="95762046"/>
<evidence type="ECO:0000313" key="5">
    <source>
        <dbReference type="Proteomes" id="UP001245370"/>
    </source>
</evidence>
<name>A0A9W6CPK4_XANFL</name>
<evidence type="ECO:0000313" key="2">
    <source>
        <dbReference type="EMBL" id="GLI21578.1"/>
    </source>
</evidence>
<dbReference type="EMBL" id="BSDO01000001">
    <property type="protein sequence ID" value="GLI21578.1"/>
    <property type="molecule type" value="Genomic_DNA"/>
</dbReference>
<dbReference type="Proteomes" id="UP001144397">
    <property type="component" value="Unassembled WGS sequence"/>
</dbReference>
<organism evidence="2 4">
    <name type="scientific">Xanthobacter flavus</name>
    <dbReference type="NCBI Taxonomy" id="281"/>
    <lineage>
        <taxon>Bacteria</taxon>
        <taxon>Pseudomonadati</taxon>
        <taxon>Pseudomonadota</taxon>
        <taxon>Alphaproteobacteria</taxon>
        <taxon>Hyphomicrobiales</taxon>
        <taxon>Xanthobacteraceae</taxon>
        <taxon>Xanthobacter</taxon>
    </lineage>
</organism>
<dbReference type="Pfam" id="PF01575">
    <property type="entry name" value="MaoC_dehydratas"/>
    <property type="match status" value="1"/>
</dbReference>
<accession>A0A9W6CPK4</accession>
<evidence type="ECO:0000313" key="3">
    <source>
        <dbReference type="EMBL" id="MDR6333302.1"/>
    </source>
</evidence>
<dbReference type="EMBL" id="JAVDPY010000002">
    <property type="protein sequence ID" value="MDR6333302.1"/>
    <property type="molecule type" value="Genomic_DNA"/>
</dbReference>
<dbReference type="SUPFAM" id="SSF54637">
    <property type="entry name" value="Thioesterase/thiol ester dehydrase-isomerase"/>
    <property type="match status" value="1"/>
</dbReference>
<protein>
    <submittedName>
        <fullName evidence="3">Acyl dehydratase</fullName>
    </submittedName>
    <submittedName>
        <fullName evidence="2">MaoC family dehydratase</fullName>
    </submittedName>
</protein>
<dbReference type="PANTHER" id="PTHR43664:SF1">
    <property type="entry name" value="BETA-METHYLMALYL-COA DEHYDRATASE"/>
    <property type="match status" value="1"/>
</dbReference>
<comment type="caution">
    <text evidence="2">The sequence shown here is derived from an EMBL/GenBank/DDBJ whole genome shotgun (WGS) entry which is preliminary data.</text>
</comment>
<dbReference type="InterPro" id="IPR029069">
    <property type="entry name" value="HotDog_dom_sf"/>
</dbReference>
<reference evidence="3 5" key="2">
    <citation type="submission" date="2023-07" db="EMBL/GenBank/DDBJ databases">
        <title>Genomic Encyclopedia of Type Strains, Phase IV (KMG-IV): sequencing the most valuable type-strain genomes for metagenomic binning, comparative biology and taxonomic classification.</title>
        <authorList>
            <person name="Goeker M."/>
        </authorList>
    </citation>
    <scope>NUCLEOTIDE SEQUENCE [LARGE SCALE GENOMIC DNA]</scope>
    <source>
        <strain evidence="3 5">DSM 338</strain>
    </source>
</reference>
<gene>
    <name evidence="3" type="ORF">GGQ86_001766</name>
    <name evidence="2" type="ORF">XFLAVUS301_12520</name>
</gene>
<dbReference type="InterPro" id="IPR052342">
    <property type="entry name" value="MCH/BMMD"/>
</dbReference>
<dbReference type="CDD" id="cd03454">
    <property type="entry name" value="YdeM"/>
    <property type="match status" value="1"/>
</dbReference>
<evidence type="ECO:0000259" key="1">
    <source>
        <dbReference type="Pfam" id="PF01575"/>
    </source>
</evidence>